<feature type="compositionally biased region" description="Gly residues" evidence="3">
    <location>
        <begin position="280"/>
        <end position="323"/>
    </location>
</feature>
<accession>A0A813ME78</accession>
<dbReference type="SMART" id="SM00322">
    <property type="entry name" value="KH"/>
    <property type="match status" value="3"/>
</dbReference>
<feature type="compositionally biased region" description="Low complexity" evidence="3">
    <location>
        <begin position="1"/>
        <end position="13"/>
    </location>
</feature>
<dbReference type="PANTHER" id="PTHR10288">
    <property type="entry name" value="KH DOMAIN CONTAINING RNA BINDING PROTEIN"/>
    <property type="match status" value="1"/>
</dbReference>
<dbReference type="Pfam" id="PF00013">
    <property type="entry name" value="KH_1"/>
    <property type="match status" value="3"/>
</dbReference>
<keyword evidence="1" id="KW-0677">Repeat</keyword>
<dbReference type="PROSITE" id="PS50084">
    <property type="entry name" value="KH_TYPE_1"/>
    <property type="match status" value="3"/>
</dbReference>
<dbReference type="CDD" id="cd22434">
    <property type="entry name" value="KH-I_HNRNPK_rpt3"/>
    <property type="match status" value="1"/>
</dbReference>
<comment type="caution">
    <text evidence="5">The sequence shown here is derived from an EMBL/GenBank/DDBJ whole genome shotgun (WGS) entry which is preliminary data.</text>
</comment>
<feature type="compositionally biased region" description="Low complexity" evidence="3">
    <location>
        <begin position="398"/>
        <end position="413"/>
    </location>
</feature>
<evidence type="ECO:0000256" key="3">
    <source>
        <dbReference type="SAM" id="MobiDB-lite"/>
    </source>
</evidence>
<proteinExistence type="predicted"/>
<keyword evidence="6" id="KW-1185">Reference proteome</keyword>
<dbReference type="Proteomes" id="UP000663879">
    <property type="component" value="Unassembled WGS sequence"/>
</dbReference>
<feature type="region of interest" description="Disordered" evidence="3">
    <location>
        <begin position="1"/>
        <end position="94"/>
    </location>
</feature>
<dbReference type="InterPro" id="IPR004087">
    <property type="entry name" value="KH_dom"/>
</dbReference>
<feature type="compositionally biased region" description="Basic and acidic residues" evidence="3">
    <location>
        <begin position="342"/>
        <end position="358"/>
    </location>
</feature>
<dbReference type="CDD" id="cd22433">
    <property type="entry name" value="KH-I_HNRNPK_rpt2"/>
    <property type="match status" value="1"/>
</dbReference>
<feature type="compositionally biased region" description="Gly residues" evidence="3">
    <location>
        <begin position="359"/>
        <end position="397"/>
    </location>
</feature>
<dbReference type="InterPro" id="IPR004088">
    <property type="entry name" value="KH_dom_type_1"/>
</dbReference>
<dbReference type="OrthoDB" id="1937934at2759"/>
<evidence type="ECO:0000256" key="1">
    <source>
        <dbReference type="ARBA" id="ARBA00022737"/>
    </source>
</evidence>
<feature type="region of interest" description="Disordered" evidence="3">
    <location>
        <begin position="276"/>
        <end position="418"/>
    </location>
</feature>
<dbReference type="GO" id="GO:0003723">
    <property type="term" value="F:RNA binding"/>
    <property type="evidence" value="ECO:0007669"/>
    <property type="project" value="UniProtKB-UniRule"/>
</dbReference>
<gene>
    <name evidence="5" type="ORF">OXX778_LOCUS1698</name>
</gene>
<feature type="domain" description="K Homology" evidence="4">
    <location>
        <begin position="98"/>
        <end position="166"/>
    </location>
</feature>
<dbReference type="Gene3D" id="3.30.1370.10">
    <property type="entry name" value="K Homology domain, type 1"/>
    <property type="match status" value="3"/>
</dbReference>
<feature type="domain" description="K Homology" evidence="4">
    <location>
        <begin position="416"/>
        <end position="486"/>
    </location>
</feature>
<evidence type="ECO:0000256" key="2">
    <source>
        <dbReference type="PROSITE-ProRule" id="PRU00117"/>
    </source>
</evidence>
<sequence>MEQQQQQQQGSQQMMFDQSASFQNIPQYQTAPKSESNDNYLDDNTDSKDIPQFNGQNDQNHGHKRQADQNQNQFTQKRQRTDNYQSGPNRSGFQNRVGKVDLRILLPSKDAGAIIGRGGTNIKKLRADHKTIIQVPDCDGPERLLLIGGETEACLTTILDVIPLIEENAKNGHDQPYEFRQLLHQSQAGCIIGRGGDKIKELRLRHNLDMKVYSECAPMSTERVCQMRGKSQDIVNCLREVLQLLESAPPKGMSRPYDPQNFNEFLASQYGGYVNDNKKGGGGGGGSGPAQRGGGQSHGRGQSHGHGGGNYQQGGGGGGGHQGGRFQNRDDQNRGGNQRGGGVDRNRSGGRDDRRRSDGGQGGRGGGSGGRGYGHQGGGGGGGRGGGSHSGQGGHQGGRQNYDQGGYQNGGQNKPNTMTNQVTIPNDLAGAIIGPKGQKIQTIREQSGAGITIDKPQSGNNDRVITITGTPDQIQNAQYLLQMTVKQSGLWQNN</sequence>
<feature type="compositionally biased region" description="Polar residues" evidence="3">
    <location>
        <begin position="14"/>
        <end position="39"/>
    </location>
</feature>
<dbReference type="CDD" id="cd22432">
    <property type="entry name" value="KH-I_HNRNPK_rpt1"/>
    <property type="match status" value="1"/>
</dbReference>
<feature type="domain" description="K Homology" evidence="4">
    <location>
        <begin position="175"/>
        <end position="246"/>
    </location>
</feature>
<protein>
    <recommendedName>
        <fullName evidence="4">K Homology domain-containing protein</fullName>
    </recommendedName>
</protein>
<feature type="compositionally biased region" description="Polar residues" evidence="3">
    <location>
        <begin position="68"/>
        <end position="94"/>
    </location>
</feature>
<keyword evidence="2" id="KW-0694">RNA-binding</keyword>
<evidence type="ECO:0000313" key="5">
    <source>
        <dbReference type="EMBL" id="CAF0716444.1"/>
    </source>
</evidence>
<dbReference type="AlphaFoldDB" id="A0A813ME78"/>
<organism evidence="5 6">
    <name type="scientific">Brachionus calyciflorus</name>
    <dbReference type="NCBI Taxonomy" id="104777"/>
    <lineage>
        <taxon>Eukaryota</taxon>
        <taxon>Metazoa</taxon>
        <taxon>Spiralia</taxon>
        <taxon>Gnathifera</taxon>
        <taxon>Rotifera</taxon>
        <taxon>Eurotatoria</taxon>
        <taxon>Monogononta</taxon>
        <taxon>Pseudotrocha</taxon>
        <taxon>Ploima</taxon>
        <taxon>Brachionidae</taxon>
        <taxon>Brachionus</taxon>
    </lineage>
</organism>
<dbReference type="SUPFAM" id="SSF54791">
    <property type="entry name" value="Eukaryotic type KH-domain (KH-domain type I)"/>
    <property type="match status" value="3"/>
</dbReference>
<reference evidence="5" key="1">
    <citation type="submission" date="2021-02" db="EMBL/GenBank/DDBJ databases">
        <authorList>
            <person name="Nowell W R."/>
        </authorList>
    </citation>
    <scope>NUCLEOTIDE SEQUENCE</scope>
    <source>
        <strain evidence="5">Ploen Becks lab</strain>
    </source>
</reference>
<dbReference type="InterPro" id="IPR036612">
    <property type="entry name" value="KH_dom_type_1_sf"/>
</dbReference>
<evidence type="ECO:0000313" key="6">
    <source>
        <dbReference type="Proteomes" id="UP000663879"/>
    </source>
</evidence>
<dbReference type="EMBL" id="CAJNOC010000116">
    <property type="protein sequence ID" value="CAF0716444.1"/>
    <property type="molecule type" value="Genomic_DNA"/>
</dbReference>
<name>A0A813ME78_9BILA</name>
<evidence type="ECO:0000259" key="4">
    <source>
        <dbReference type="SMART" id="SM00322"/>
    </source>
</evidence>